<name>A0A2W5V5W0_9CAUL</name>
<sequence length="68" mass="6671">MRKTIALAATLALALSAAGASFAAAPCRDAKGKFIKCPAAAAPAKPVKCKDAKGKFAKCGTPGAKPVA</sequence>
<dbReference type="Proteomes" id="UP000249393">
    <property type="component" value="Unassembled WGS sequence"/>
</dbReference>
<feature type="signal peptide" evidence="1">
    <location>
        <begin position="1"/>
        <end position="23"/>
    </location>
</feature>
<dbReference type="AlphaFoldDB" id="A0A2W5V5W0"/>
<feature type="chain" id="PRO_5015889123" evidence="1">
    <location>
        <begin position="24"/>
        <end position="68"/>
    </location>
</feature>
<reference evidence="2 3" key="1">
    <citation type="submission" date="2017-08" db="EMBL/GenBank/DDBJ databases">
        <title>Infants hospitalized years apart are colonized by the same room-sourced microbial strains.</title>
        <authorList>
            <person name="Brooks B."/>
            <person name="Olm M.R."/>
            <person name="Firek B.A."/>
            <person name="Baker R."/>
            <person name="Thomas B.C."/>
            <person name="Morowitz M.J."/>
            <person name="Banfield J.F."/>
        </authorList>
    </citation>
    <scope>NUCLEOTIDE SEQUENCE [LARGE SCALE GENOMIC DNA]</scope>
    <source>
        <strain evidence="2">S2_003_000_R2_4</strain>
    </source>
</reference>
<organism evidence="2 3">
    <name type="scientific">Caulobacter segnis</name>
    <dbReference type="NCBI Taxonomy" id="88688"/>
    <lineage>
        <taxon>Bacteria</taxon>
        <taxon>Pseudomonadati</taxon>
        <taxon>Pseudomonadota</taxon>
        <taxon>Alphaproteobacteria</taxon>
        <taxon>Caulobacterales</taxon>
        <taxon>Caulobacteraceae</taxon>
        <taxon>Caulobacter</taxon>
    </lineage>
</organism>
<evidence type="ECO:0000313" key="3">
    <source>
        <dbReference type="Proteomes" id="UP000249393"/>
    </source>
</evidence>
<keyword evidence="1" id="KW-0732">Signal</keyword>
<gene>
    <name evidence="2" type="ORF">DI526_14095</name>
</gene>
<evidence type="ECO:0000313" key="2">
    <source>
        <dbReference type="EMBL" id="PZR33223.1"/>
    </source>
</evidence>
<dbReference type="EMBL" id="QFQZ01000045">
    <property type="protein sequence ID" value="PZR33223.1"/>
    <property type="molecule type" value="Genomic_DNA"/>
</dbReference>
<protein>
    <submittedName>
        <fullName evidence="2">Uncharacterized protein</fullName>
    </submittedName>
</protein>
<proteinExistence type="predicted"/>
<accession>A0A2W5V5W0</accession>
<comment type="caution">
    <text evidence="2">The sequence shown here is derived from an EMBL/GenBank/DDBJ whole genome shotgun (WGS) entry which is preliminary data.</text>
</comment>
<dbReference type="RefSeq" id="WP_304279146.1">
    <property type="nucleotide sequence ID" value="NZ_QFQZ01000045.1"/>
</dbReference>
<evidence type="ECO:0000256" key="1">
    <source>
        <dbReference type="SAM" id="SignalP"/>
    </source>
</evidence>